<evidence type="ECO:0000313" key="11">
    <source>
        <dbReference type="Proteomes" id="UP000442244"/>
    </source>
</evidence>
<dbReference type="GO" id="GO:0004764">
    <property type="term" value="F:shikimate 3-dehydrogenase (NADP+) activity"/>
    <property type="evidence" value="ECO:0007669"/>
    <property type="project" value="UniProtKB-UniRule"/>
</dbReference>
<proteinExistence type="inferred from homology"/>
<dbReference type="InterPro" id="IPR022893">
    <property type="entry name" value="Shikimate_DH_fam"/>
</dbReference>
<name>A0A6P2CM27_9LACO</name>
<dbReference type="EC" id="1.1.1.25" evidence="2 7"/>
<comment type="subunit">
    <text evidence="7">Homodimer.</text>
</comment>
<feature type="domain" description="SDH C-terminal" evidence="9">
    <location>
        <begin position="243"/>
        <end position="272"/>
    </location>
</feature>
<feature type="domain" description="Shikimate dehydrogenase substrate binding N-terminal" evidence="8">
    <location>
        <begin position="6"/>
        <end position="88"/>
    </location>
</feature>
<accession>A0A6P2CM27</accession>
<dbReference type="OrthoDB" id="9792692at2"/>
<evidence type="ECO:0000256" key="4">
    <source>
        <dbReference type="ARBA" id="ARBA00022857"/>
    </source>
</evidence>
<dbReference type="SUPFAM" id="SSF51735">
    <property type="entry name" value="NAD(P)-binding Rossmann-fold domains"/>
    <property type="match status" value="1"/>
</dbReference>
<reference evidence="10 11" key="1">
    <citation type="submission" date="2019-01" db="EMBL/GenBank/DDBJ databases">
        <title>Leuconostoc litchii sp. nov., a novel lactic acid bacterium isolated from lychee.</title>
        <authorList>
            <person name="Wang L.-T."/>
        </authorList>
    </citation>
    <scope>NUCLEOTIDE SEQUENCE [LARGE SCALE GENOMIC DNA]</scope>
    <source>
        <strain evidence="10 11">MB7</strain>
    </source>
</reference>
<sequence>MTLYGLIAHPAGHSRSPLMQNKMIDKYNIDAHYHAFDVLPEQLEHAVKGLRALHVGGFNVSTPFKNNIIKYLDEISPIAEQLQAVNTVKNVQGRLIGTNTDGDGFWQSINSRQPKETVVIFGTGGAARAVIATAKQYGVRKLIVFNRVHSDWWARQQEISRLTNGGGYLEDLANNHELTEALKQADMLINATTVGMNDSRTLLTDYQVSLLPQHALVVDMIYRNQQTTMLKSANQRGLLTLNGLPMLVNQGALSFEYWFNKLADRKLMMKEIEE</sequence>
<keyword evidence="6 7" id="KW-0057">Aromatic amino acid biosynthesis</keyword>
<feature type="binding site" evidence="7">
    <location>
        <begin position="14"/>
        <end position="16"/>
    </location>
    <ligand>
        <name>shikimate</name>
        <dbReference type="ChEBI" id="CHEBI:36208"/>
    </ligand>
</feature>
<comment type="caution">
    <text evidence="7">Lacks conserved residue(s) required for the propagation of feature annotation.</text>
</comment>
<dbReference type="GO" id="GO:0050661">
    <property type="term" value="F:NADP binding"/>
    <property type="evidence" value="ECO:0007669"/>
    <property type="project" value="InterPro"/>
</dbReference>
<evidence type="ECO:0000259" key="9">
    <source>
        <dbReference type="Pfam" id="PF18317"/>
    </source>
</evidence>
<evidence type="ECO:0000256" key="7">
    <source>
        <dbReference type="HAMAP-Rule" id="MF_00222"/>
    </source>
</evidence>
<dbReference type="Pfam" id="PF08501">
    <property type="entry name" value="Shikimate_dh_N"/>
    <property type="match status" value="1"/>
</dbReference>
<dbReference type="AlphaFoldDB" id="A0A6P2CM27"/>
<evidence type="ECO:0000256" key="6">
    <source>
        <dbReference type="ARBA" id="ARBA00023141"/>
    </source>
</evidence>
<keyword evidence="3 7" id="KW-0028">Amino-acid biosynthesis</keyword>
<feature type="binding site" evidence="7">
    <location>
        <position position="250"/>
    </location>
    <ligand>
        <name>shikimate</name>
        <dbReference type="ChEBI" id="CHEBI:36208"/>
    </ligand>
</feature>
<evidence type="ECO:0000256" key="5">
    <source>
        <dbReference type="ARBA" id="ARBA00023002"/>
    </source>
</evidence>
<protein>
    <recommendedName>
        <fullName evidence="2 7">Shikimate dehydrogenase (NADP(+))</fullName>
        <shortName evidence="7">SDH</shortName>
        <ecNumber evidence="2 7">1.1.1.25</ecNumber>
    </recommendedName>
</protein>
<dbReference type="Gene3D" id="3.40.50.720">
    <property type="entry name" value="NAD(P)-binding Rossmann-like Domain"/>
    <property type="match status" value="1"/>
</dbReference>
<dbReference type="Pfam" id="PF18317">
    <property type="entry name" value="SDH_C"/>
    <property type="match status" value="1"/>
</dbReference>
<dbReference type="Proteomes" id="UP000442244">
    <property type="component" value="Unassembled WGS sequence"/>
</dbReference>
<dbReference type="UniPathway" id="UPA00053">
    <property type="reaction ID" value="UER00087"/>
</dbReference>
<feature type="binding site" evidence="7">
    <location>
        <position position="222"/>
    </location>
    <ligand>
        <name>shikimate</name>
        <dbReference type="ChEBI" id="CHEBI:36208"/>
    </ligand>
</feature>
<feature type="binding site" evidence="7">
    <location>
        <position position="86"/>
    </location>
    <ligand>
        <name>shikimate</name>
        <dbReference type="ChEBI" id="CHEBI:36208"/>
    </ligand>
</feature>
<feature type="binding site" evidence="7">
    <location>
        <position position="61"/>
    </location>
    <ligand>
        <name>shikimate</name>
        <dbReference type="ChEBI" id="CHEBI:36208"/>
    </ligand>
</feature>
<dbReference type="InterPro" id="IPR011342">
    <property type="entry name" value="Shikimate_DH"/>
</dbReference>
<dbReference type="InterPro" id="IPR036291">
    <property type="entry name" value="NAD(P)-bd_dom_sf"/>
</dbReference>
<dbReference type="InterPro" id="IPR041121">
    <property type="entry name" value="SDH_C"/>
</dbReference>
<feature type="binding site" evidence="7">
    <location>
        <position position="101"/>
    </location>
    <ligand>
        <name>shikimate</name>
        <dbReference type="ChEBI" id="CHEBI:36208"/>
    </ligand>
</feature>
<keyword evidence="4 7" id="KW-0521">NADP</keyword>
<dbReference type="CDD" id="cd01065">
    <property type="entry name" value="NAD_bind_Shikimate_DH"/>
    <property type="match status" value="1"/>
</dbReference>
<dbReference type="EMBL" id="SDGY01000001">
    <property type="protein sequence ID" value="TYC46936.1"/>
    <property type="molecule type" value="Genomic_DNA"/>
</dbReference>
<evidence type="ECO:0000256" key="1">
    <source>
        <dbReference type="ARBA" id="ARBA00004871"/>
    </source>
</evidence>
<comment type="similarity">
    <text evidence="7">Belongs to the shikimate dehydrogenase family.</text>
</comment>
<dbReference type="InterPro" id="IPR046346">
    <property type="entry name" value="Aminoacid_DH-like_N_sf"/>
</dbReference>
<dbReference type="PANTHER" id="PTHR21089">
    <property type="entry name" value="SHIKIMATE DEHYDROGENASE"/>
    <property type="match status" value="1"/>
</dbReference>
<dbReference type="GO" id="GO:0005829">
    <property type="term" value="C:cytosol"/>
    <property type="evidence" value="ECO:0007669"/>
    <property type="project" value="TreeGrafter"/>
</dbReference>
<keyword evidence="5 7" id="KW-0560">Oxidoreductase</keyword>
<comment type="catalytic activity">
    <reaction evidence="7">
        <text>shikimate + NADP(+) = 3-dehydroshikimate + NADPH + H(+)</text>
        <dbReference type="Rhea" id="RHEA:17737"/>
        <dbReference type="ChEBI" id="CHEBI:15378"/>
        <dbReference type="ChEBI" id="CHEBI:16630"/>
        <dbReference type="ChEBI" id="CHEBI:36208"/>
        <dbReference type="ChEBI" id="CHEBI:57783"/>
        <dbReference type="ChEBI" id="CHEBI:58349"/>
        <dbReference type="EC" id="1.1.1.25"/>
    </reaction>
</comment>
<evidence type="ECO:0000256" key="2">
    <source>
        <dbReference type="ARBA" id="ARBA00012962"/>
    </source>
</evidence>
<dbReference type="GO" id="GO:0019632">
    <property type="term" value="P:shikimate metabolic process"/>
    <property type="evidence" value="ECO:0007669"/>
    <property type="project" value="InterPro"/>
</dbReference>
<keyword evidence="11" id="KW-1185">Reference proteome</keyword>
<comment type="pathway">
    <text evidence="1 7">Metabolic intermediate biosynthesis; chorismate biosynthesis; chorismate from D-erythrose 4-phosphate and phosphoenolpyruvate: step 4/7.</text>
</comment>
<dbReference type="GO" id="GO:0008652">
    <property type="term" value="P:amino acid biosynthetic process"/>
    <property type="evidence" value="ECO:0007669"/>
    <property type="project" value="UniProtKB-KW"/>
</dbReference>
<dbReference type="GO" id="GO:0009423">
    <property type="term" value="P:chorismate biosynthetic process"/>
    <property type="evidence" value="ECO:0007669"/>
    <property type="project" value="UniProtKB-UniRule"/>
</dbReference>
<comment type="caution">
    <text evidence="10">The sequence shown here is derived from an EMBL/GenBank/DDBJ whole genome shotgun (WGS) entry which is preliminary data.</text>
</comment>
<evidence type="ECO:0000259" key="8">
    <source>
        <dbReference type="Pfam" id="PF08501"/>
    </source>
</evidence>
<evidence type="ECO:0000256" key="3">
    <source>
        <dbReference type="ARBA" id="ARBA00022605"/>
    </source>
</evidence>
<feature type="binding site" evidence="7">
    <location>
        <position position="220"/>
    </location>
    <ligand>
        <name>NADP(+)</name>
        <dbReference type="ChEBI" id="CHEBI:58349"/>
    </ligand>
</feature>
<dbReference type="RefSeq" id="WP_148604288.1">
    <property type="nucleotide sequence ID" value="NZ_BSUV01000001.1"/>
</dbReference>
<dbReference type="Gene3D" id="3.40.50.10860">
    <property type="entry name" value="Leucine Dehydrogenase, chain A, domain 1"/>
    <property type="match status" value="1"/>
</dbReference>
<evidence type="ECO:0000313" key="10">
    <source>
        <dbReference type="EMBL" id="TYC46936.1"/>
    </source>
</evidence>
<dbReference type="GO" id="GO:0009073">
    <property type="term" value="P:aromatic amino acid family biosynthetic process"/>
    <property type="evidence" value="ECO:0007669"/>
    <property type="project" value="UniProtKB-KW"/>
</dbReference>
<gene>
    <name evidence="7 10" type="primary">aroE</name>
    <name evidence="10" type="ORF">ESZ47_01980</name>
</gene>
<dbReference type="HAMAP" id="MF_00222">
    <property type="entry name" value="Shikimate_DH_AroE"/>
    <property type="match status" value="1"/>
</dbReference>
<comment type="function">
    <text evidence="7">Involved in the biosynthesis of the chorismate, which leads to the biosynthesis of aromatic amino acids. Catalyzes the reversible NADPH linked reduction of 3-dehydroshikimate (DHSA) to yield shikimate (SA).</text>
</comment>
<dbReference type="InterPro" id="IPR013708">
    <property type="entry name" value="Shikimate_DH-bd_N"/>
</dbReference>
<dbReference type="NCBIfam" id="TIGR00507">
    <property type="entry name" value="aroE"/>
    <property type="match status" value="1"/>
</dbReference>
<feature type="binding site" evidence="7">
    <location>
        <position position="243"/>
    </location>
    <ligand>
        <name>NADP(+)</name>
        <dbReference type="ChEBI" id="CHEBI:58349"/>
    </ligand>
</feature>
<dbReference type="SUPFAM" id="SSF53223">
    <property type="entry name" value="Aminoacid dehydrogenase-like, N-terminal domain"/>
    <property type="match status" value="1"/>
</dbReference>
<organism evidence="10 11">
    <name type="scientific">Leuconostoc litchii</name>
    <dbReference type="NCBI Taxonomy" id="1981069"/>
    <lineage>
        <taxon>Bacteria</taxon>
        <taxon>Bacillati</taxon>
        <taxon>Bacillota</taxon>
        <taxon>Bacilli</taxon>
        <taxon>Lactobacillales</taxon>
        <taxon>Lactobacillaceae</taxon>
        <taxon>Leuconostoc</taxon>
    </lineage>
</organism>
<dbReference type="PANTHER" id="PTHR21089:SF1">
    <property type="entry name" value="BIFUNCTIONAL 3-DEHYDROQUINATE DEHYDRATASE_SHIKIMATE DEHYDROGENASE, CHLOROPLASTIC"/>
    <property type="match status" value="1"/>
</dbReference>
<feature type="active site" description="Proton acceptor" evidence="7">
    <location>
        <position position="65"/>
    </location>
</feature>